<dbReference type="AlphaFoldDB" id="A0A6M3IFL6"/>
<dbReference type="Pfam" id="PF03102">
    <property type="entry name" value="NeuB"/>
    <property type="match status" value="1"/>
</dbReference>
<dbReference type="EMBL" id="MT142434">
    <property type="protein sequence ID" value="QJA80748.1"/>
    <property type="molecule type" value="Genomic_DNA"/>
</dbReference>
<dbReference type="GO" id="GO:0016051">
    <property type="term" value="P:carbohydrate biosynthetic process"/>
    <property type="evidence" value="ECO:0007669"/>
    <property type="project" value="InterPro"/>
</dbReference>
<dbReference type="PANTHER" id="PTHR42966:SF3">
    <property type="entry name" value="BLR5971 PROTEIN"/>
    <property type="match status" value="1"/>
</dbReference>
<organism evidence="2">
    <name type="scientific">viral metagenome</name>
    <dbReference type="NCBI Taxonomy" id="1070528"/>
    <lineage>
        <taxon>unclassified sequences</taxon>
        <taxon>metagenomes</taxon>
        <taxon>organismal metagenomes</taxon>
    </lineage>
</organism>
<dbReference type="InterPro" id="IPR013785">
    <property type="entry name" value="Aldolase_TIM"/>
</dbReference>
<reference evidence="2" key="1">
    <citation type="submission" date="2020-03" db="EMBL/GenBank/DDBJ databases">
        <title>The deep terrestrial virosphere.</title>
        <authorList>
            <person name="Holmfeldt K."/>
            <person name="Nilsson E."/>
            <person name="Simone D."/>
            <person name="Lopez-Fernandez M."/>
            <person name="Wu X."/>
            <person name="de Brujin I."/>
            <person name="Lundin D."/>
            <person name="Andersson A."/>
            <person name="Bertilsson S."/>
            <person name="Dopson M."/>
        </authorList>
    </citation>
    <scope>NUCLEOTIDE SEQUENCE</scope>
    <source>
        <strain evidence="3">MM415A00662</strain>
        <strain evidence="2">MM415B01967</strain>
    </source>
</reference>
<dbReference type="EMBL" id="MT141189">
    <property type="protein sequence ID" value="QJA55917.1"/>
    <property type="molecule type" value="Genomic_DNA"/>
</dbReference>
<gene>
    <name evidence="3" type="ORF">MM415A00662_0003</name>
    <name evidence="2" type="ORF">MM415B01967_0012</name>
</gene>
<sequence>MIIAEIGINHNGDIYSAYQLMDAAKDAGADAVKFQKRTINVVYSAEDLAKPRESPWGTTQREQKEGLEFGQDEYDQIDEYSKHIDIPWFASAWDIQSLEFLDQYDLHWSKVASAMITNWDFVREVAARQKTTFVSTGMCTMQDIYQVVDILTDKDCECILMHCVGMYPCPVEKLNLRAIRTLKNEFPHLSVGYSGHEVGLVSTFAAVALGAEHIERHITLDRSIYGSDQSASIEPGGFRRMIEGCREVSRAMGTGKKLFNGEEKVNADKMRYW</sequence>
<dbReference type="InterPro" id="IPR051690">
    <property type="entry name" value="PseI-like"/>
</dbReference>
<evidence type="ECO:0000259" key="1">
    <source>
        <dbReference type="Pfam" id="PF03102"/>
    </source>
</evidence>
<dbReference type="GO" id="GO:0047444">
    <property type="term" value="F:N-acylneuraminate-9-phosphate synthase activity"/>
    <property type="evidence" value="ECO:0007669"/>
    <property type="project" value="TreeGrafter"/>
</dbReference>
<evidence type="ECO:0000313" key="2">
    <source>
        <dbReference type="EMBL" id="QJA55917.1"/>
    </source>
</evidence>
<dbReference type="Gene3D" id="3.20.20.70">
    <property type="entry name" value="Aldolase class I"/>
    <property type="match status" value="1"/>
</dbReference>
<accession>A0A6M3IFL6</accession>
<protein>
    <submittedName>
        <fullName evidence="2">Putative N-acetylneuraminate synthase</fullName>
    </submittedName>
</protein>
<dbReference type="SUPFAM" id="SSF51569">
    <property type="entry name" value="Aldolase"/>
    <property type="match status" value="1"/>
</dbReference>
<evidence type="ECO:0000313" key="3">
    <source>
        <dbReference type="EMBL" id="QJA80748.1"/>
    </source>
</evidence>
<proteinExistence type="predicted"/>
<feature type="domain" description="PseI/NeuA/B-like" evidence="1">
    <location>
        <begin position="20"/>
        <end position="257"/>
    </location>
</feature>
<dbReference type="PANTHER" id="PTHR42966">
    <property type="entry name" value="N-ACETYLNEURAMINATE SYNTHASE"/>
    <property type="match status" value="1"/>
</dbReference>
<dbReference type="InterPro" id="IPR013132">
    <property type="entry name" value="PseI/NeuA/B-like_N"/>
</dbReference>
<name>A0A6M3IFL6_9ZZZZ</name>